<evidence type="ECO:0000313" key="1">
    <source>
        <dbReference type="EMBL" id="KAJ2985438.1"/>
    </source>
</evidence>
<comment type="caution">
    <text evidence="1">The sequence shown here is derived from an EMBL/GenBank/DDBJ whole genome shotgun (WGS) entry which is preliminary data.</text>
</comment>
<gene>
    <name evidence="1" type="ORF">NUW54_g10152</name>
</gene>
<keyword evidence="2" id="KW-1185">Reference proteome</keyword>
<name>A0ACC1P2D6_9APHY</name>
<dbReference type="EMBL" id="JANSHE010003586">
    <property type="protein sequence ID" value="KAJ2985438.1"/>
    <property type="molecule type" value="Genomic_DNA"/>
</dbReference>
<organism evidence="1 2">
    <name type="scientific">Trametes sanguinea</name>
    <dbReference type="NCBI Taxonomy" id="158606"/>
    <lineage>
        <taxon>Eukaryota</taxon>
        <taxon>Fungi</taxon>
        <taxon>Dikarya</taxon>
        <taxon>Basidiomycota</taxon>
        <taxon>Agaricomycotina</taxon>
        <taxon>Agaricomycetes</taxon>
        <taxon>Polyporales</taxon>
        <taxon>Polyporaceae</taxon>
        <taxon>Trametes</taxon>
    </lineage>
</organism>
<reference evidence="1" key="1">
    <citation type="submission" date="2022-08" db="EMBL/GenBank/DDBJ databases">
        <title>Genome Sequence of Pycnoporus sanguineus.</title>
        <authorList>
            <person name="Buettner E."/>
        </authorList>
    </citation>
    <scope>NUCLEOTIDE SEQUENCE</scope>
    <source>
        <strain evidence="1">CG-C14</strain>
    </source>
</reference>
<accession>A0ACC1P2D6</accession>
<protein>
    <submittedName>
        <fullName evidence="1">Uncharacterized protein</fullName>
    </submittedName>
</protein>
<evidence type="ECO:0000313" key="2">
    <source>
        <dbReference type="Proteomes" id="UP001144978"/>
    </source>
</evidence>
<dbReference type="Proteomes" id="UP001144978">
    <property type="component" value="Unassembled WGS sequence"/>
</dbReference>
<sequence length="461" mass="53279">MLAGFATDALQSFSVSAEDIADEQADEIEALAAAVDFEERQEQDPEYVRLPEEVHKKLKLAQIDLEKTIDSASEHVIVQSTINEYRQLWDAFVTFCIENELVEDVPPDQLDEFWRGLPEKLPVWIASWIMSKADDIDIHTKKPKDPSIPRVTYARAQKMRAAISHKFGREYKRGVQPWTENVLVPGTFFGNPSISVTVSQYMVRAGEIVTSARAMDEETMKKLWEYNSNFHRDDEIKPLSRKRKLDQPEQWAGYKIRHMLQALYSISMLCLLRYDEALKIKWSHLCLTCMDGVPVLILQLPFRKTDQTGGIAPFYLWPDAERPWMDAVDAFARWADICDKMKIEQSGYVFRARAHFDEISMQPRACMSPDSFLECFRNNMVDINVDPRPYGMHSFRRGGCQYLATVMRWPIRNICSWGGWAENFDNPGTIFRYLLSWVLILVQLAAEHVTARNHTYIGSES</sequence>
<proteinExistence type="predicted"/>